<dbReference type="AlphaFoldDB" id="A0AAD5THF9"/>
<feature type="domain" description="Zn(2)-C6 fungal-type" evidence="9">
    <location>
        <begin position="18"/>
        <end position="49"/>
    </location>
</feature>
<evidence type="ECO:0000259" key="9">
    <source>
        <dbReference type="PROSITE" id="PS50048"/>
    </source>
</evidence>
<keyword evidence="6" id="KW-0804">Transcription</keyword>
<dbReference type="PANTHER" id="PTHR47782">
    <property type="entry name" value="ZN(II)2CYS6 TRANSCRIPTION FACTOR (EUROFUNG)-RELATED"/>
    <property type="match status" value="1"/>
</dbReference>
<dbReference type="InterPro" id="IPR052202">
    <property type="entry name" value="Yeast_MetPath_Reg"/>
</dbReference>
<feature type="compositionally biased region" description="Gly residues" evidence="8">
    <location>
        <begin position="277"/>
        <end position="304"/>
    </location>
</feature>
<dbReference type="Pfam" id="PF00172">
    <property type="entry name" value="Zn_clus"/>
    <property type="match status" value="1"/>
</dbReference>
<protein>
    <recommendedName>
        <fullName evidence="9">Zn(2)-C6 fungal-type domain-containing protein</fullName>
    </recommendedName>
</protein>
<evidence type="ECO:0000256" key="7">
    <source>
        <dbReference type="ARBA" id="ARBA00023242"/>
    </source>
</evidence>
<keyword evidence="11" id="KW-1185">Reference proteome</keyword>
<sequence length="555" mass="60326">MPLYIYFVNSPDLDRNRACDVCHNKKVKCDNGLPACSSCTKSGLSKCSFSGYDRKSFERKHSKKTKSLSSKAGKREDYIKGTFARELSYKSDKHVLTRRAAPHIVTAAEMISLSTPVKSCIDASHFANPTTRTTGLSAAYEWYYTSTSGDLTATIHTLVANDIAATPTGNSAPKTRGDLLGFLSRFFNEAVVRRADCTLDILASAELGIGHALLHSQAQIALDILSDVAADYMNQFATSFSSSSGNSGAWTMVGKGGRLIDENAPSKTGGDQKEIRGAGGGGGGRDGGAGRGIGRGGGRGGGNGTRWSTRRPSRSNHGQPFRNAVSITVSTPAFDTSKKGTTNRSVRLQDRSRVFAEIAAVQNRKHHFYDPHTVPSDTMTLYHGTRARHCDSFRNQGIFAPSANTEFSSANAFYTTNFVRTAYEYPLFQHLSKGIDPVHVFQFDLDPAVVHGETPAPGLLTPFEILWFEEGDQEWNDFCCENMYGNLLGAPSPYDIVIGPMCYPDPQTQQLVARCTPETLVQVAFTSQRAMDYCGSCVTCVFEEERPPLVSTGTP</sequence>
<evidence type="ECO:0000256" key="3">
    <source>
        <dbReference type="ARBA" id="ARBA00022833"/>
    </source>
</evidence>
<evidence type="ECO:0000313" key="10">
    <source>
        <dbReference type="EMBL" id="KAJ3176068.1"/>
    </source>
</evidence>
<comment type="subcellular location">
    <subcellularLocation>
        <location evidence="1">Nucleus</location>
    </subcellularLocation>
</comment>
<evidence type="ECO:0000256" key="5">
    <source>
        <dbReference type="ARBA" id="ARBA00023125"/>
    </source>
</evidence>
<keyword evidence="7" id="KW-0539">Nucleus</keyword>
<keyword evidence="4" id="KW-0805">Transcription regulation</keyword>
<gene>
    <name evidence="10" type="ORF">HDU87_005585</name>
</gene>
<comment type="caution">
    <text evidence="10">The sequence shown here is derived from an EMBL/GenBank/DDBJ whole genome shotgun (WGS) entry which is preliminary data.</text>
</comment>
<keyword evidence="3" id="KW-0862">Zinc</keyword>
<dbReference type="GO" id="GO:0008270">
    <property type="term" value="F:zinc ion binding"/>
    <property type="evidence" value="ECO:0007669"/>
    <property type="project" value="InterPro"/>
</dbReference>
<dbReference type="GO" id="GO:0000981">
    <property type="term" value="F:DNA-binding transcription factor activity, RNA polymerase II-specific"/>
    <property type="evidence" value="ECO:0007669"/>
    <property type="project" value="InterPro"/>
</dbReference>
<evidence type="ECO:0000256" key="2">
    <source>
        <dbReference type="ARBA" id="ARBA00022723"/>
    </source>
</evidence>
<evidence type="ECO:0000256" key="1">
    <source>
        <dbReference type="ARBA" id="ARBA00004123"/>
    </source>
</evidence>
<proteinExistence type="predicted"/>
<dbReference type="GO" id="GO:0005634">
    <property type="term" value="C:nucleus"/>
    <property type="evidence" value="ECO:0007669"/>
    <property type="project" value="UniProtKB-SubCell"/>
</dbReference>
<evidence type="ECO:0000256" key="6">
    <source>
        <dbReference type="ARBA" id="ARBA00023163"/>
    </source>
</evidence>
<dbReference type="CDD" id="cd00067">
    <property type="entry name" value="GAL4"/>
    <property type="match status" value="1"/>
</dbReference>
<dbReference type="PROSITE" id="PS00463">
    <property type="entry name" value="ZN2_CY6_FUNGAL_1"/>
    <property type="match status" value="1"/>
</dbReference>
<keyword evidence="2" id="KW-0479">Metal-binding</keyword>
<dbReference type="PANTHER" id="PTHR47782:SF12">
    <property type="entry name" value="ZN(II)2CYS6 TRANSCRIPTION FACTOR (EUROFUNG)"/>
    <property type="match status" value="1"/>
</dbReference>
<reference evidence="10" key="1">
    <citation type="submission" date="2020-05" db="EMBL/GenBank/DDBJ databases">
        <title>Phylogenomic resolution of chytrid fungi.</title>
        <authorList>
            <person name="Stajich J.E."/>
            <person name="Amses K."/>
            <person name="Simmons R."/>
            <person name="Seto K."/>
            <person name="Myers J."/>
            <person name="Bonds A."/>
            <person name="Quandt C.A."/>
            <person name="Barry K."/>
            <person name="Liu P."/>
            <person name="Grigoriev I."/>
            <person name="Longcore J.E."/>
            <person name="James T.Y."/>
        </authorList>
    </citation>
    <scope>NUCLEOTIDE SEQUENCE</scope>
    <source>
        <strain evidence="10">JEL0379</strain>
    </source>
</reference>
<keyword evidence="5" id="KW-0238">DNA-binding</keyword>
<dbReference type="InterPro" id="IPR036864">
    <property type="entry name" value="Zn2-C6_fun-type_DNA-bd_sf"/>
</dbReference>
<dbReference type="Gene3D" id="4.10.240.10">
    <property type="entry name" value="Zn(2)-C6 fungal-type DNA-binding domain"/>
    <property type="match status" value="1"/>
</dbReference>
<dbReference type="EMBL" id="JADGJQ010000045">
    <property type="protein sequence ID" value="KAJ3176068.1"/>
    <property type="molecule type" value="Genomic_DNA"/>
</dbReference>
<feature type="region of interest" description="Disordered" evidence="8">
    <location>
        <begin position="260"/>
        <end position="322"/>
    </location>
</feature>
<dbReference type="Proteomes" id="UP001212152">
    <property type="component" value="Unassembled WGS sequence"/>
</dbReference>
<dbReference type="GO" id="GO:0043565">
    <property type="term" value="F:sequence-specific DNA binding"/>
    <property type="evidence" value="ECO:0007669"/>
    <property type="project" value="TreeGrafter"/>
</dbReference>
<evidence type="ECO:0000256" key="4">
    <source>
        <dbReference type="ARBA" id="ARBA00023015"/>
    </source>
</evidence>
<organism evidence="10 11">
    <name type="scientific">Geranomyces variabilis</name>
    <dbReference type="NCBI Taxonomy" id="109894"/>
    <lineage>
        <taxon>Eukaryota</taxon>
        <taxon>Fungi</taxon>
        <taxon>Fungi incertae sedis</taxon>
        <taxon>Chytridiomycota</taxon>
        <taxon>Chytridiomycota incertae sedis</taxon>
        <taxon>Chytridiomycetes</taxon>
        <taxon>Spizellomycetales</taxon>
        <taxon>Powellomycetaceae</taxon>
        <taxon>Geranomyces</taxon>
    </lineage>
</organism>
<evidence type="ECO:0000256" key="8">
    <source>
        <dbReference type="SAM" id="MobiDB-lite"/>
    </source>
</evidence>
<dbReference type="SMART" id="SM00066">
    <property type="entry name" value="GAL4"/>
    <property type="match status" value="1"/>
</dbReference>
<dbReference type="GO" id="GO:0045944">
    <property type="term" value="P:positive regulation of transcription by RNA polymerase II"/>
    <property type="evidence" value="ECO:0007669"/>
    <property type="project" value="TreeGrafter"/>
</dbReference>
<accession>A0AAD5THF9</accession>
<dbReference type="PROSITE" id="PS50048">
    <property type="entry name" value="ZN2_CY6_FUNGAL_2"/>
    <property type="match status" value="1"/>
</dbReference>
<evidence type="ECO:0000313" key="11">
    <source>
        <dbReference type="Proteomes" id="UP001212152"/>
    </source>
</evidence>
<dbReference type="InterPro" id="IPR001138">
    <property type="entry name" value="Zn2Cys6_DnaBD"/>
</dbReference>
<name>A0AAD5THF9_9FUNG</name>
<dbReference type="SUPFAM" id="SSF57701">
    <property type="entry name" value="Zn2/Cys6 DNA-binding domain"/>
    <property type="match status" value="1"/>
</dbReference>